<name>A0ABW4LLS4_9MICO</name>
<accession>A0ABW4LLS4</accession>
<evidence type="ECO:0000256" key="1">
    <source>
        <dbReference type="SAM" id="Phobius"/>
    </source>
</evidence>
<evidence type="ECO:0000313" key="3">
    <source>
        <dbReference type="Proteomes" id="UP001597347"/>
    </source>
</evidence>
<evidence type="ECO:0008006" key="4">
    <source>
        <dbReference type="Google" id="ProtNLM"/>
    </source>
</evidence>
<proteinExistence type="predicted"/>
<keyword evidence="1" id="KW-0472">Membrane</keyword>
<organism evidence="2 3">
    <name type="scientific">Amnibacterium endophyticum</name>
    <dbReference type="NCBI Taxonomy" id="2109337"/>
    <lineage>
        <taxon>Bacteria</taxon>
        <taxon>Bacillati</taxon>
        <taxon>Actinomycetota</taxon>
        <taxon>Actinomycetes</taxon>
        <taxon>Micrococcales</taxon>
        <taxon>Microbacteriaceae</taxon>
        <taxon>Amnibacterium</taxon>
    </lineage>
</organism>
<sequence length="46" mass="4809">MRAATTKPKGGNTDSGALMVPLVFLILPVTVAFAVWPAVLALQTQL</sequence>
<reference evidence="3" key="1">
    <citation type="journal article" date="2019" name="Int. J. Syst. Evol. Microbiol.">
        <title>The Global Catalogue of Microorganisms (GCM) 10K type strain sequencing project: providing services to taxonomists for standard genome sequencing and annotation.</title>
        <authorList>
            <consortium name="The Broad Institute Genomics Platform"/>
            <consortium name="The Broad Institute Genome Sequencing Center for Infectious Disease"/>
            <person name="Wu L."/>
            <person name="Ma J."/>
        </authorList>
    </citation>
    <scope>NUCLEOTIDE SEQUENCE [LARGE SCALE GENOMIC DNA]</scope>
    <source>
        <strain evidence="3">CGMCC 1.12471</strain>
    </source>
</reference>
<comment type="caution">
    <text evidence="2">The sequence shown here is derived from an EMBL/GenBank/DDBJ whole genome shotgun (WGS) entry which is preliminary data.</text>
</comment>
<feature type="transmembrane region" description="Helical" evidence="1">
    <location>
        <begin position="20"/>
        <end position="42"/>
    </location>
</feature>
<keyword evidence="1" id="KW-1133">Transmembrane helix</keyword>
<gene>
    <name evidence="2" type="ORF">ACFSBI_16025</name>
</gene>
<keyword evidence="3" id="KW-1185">Reference proteome</keyword>
<evidence type="ECO:0000313" key="2">
    <source>
        <dbReference type="EMBL" id="MFD1723059.1"/>
    </source>
</evidence>
<keyword evidence="1" id="KW-0812">Transmembrane</keyword>
<dbReference type="EMBL" id="JBHUEA010000043">
    <property type="protein sequence ID" value="MFD1723059.1"/>
    <property type="molecule type" value="Genomic_DNA"/>
</dbReference>
<dbReference type="Proteomes" id="UP001597347">
    <property type="component" value="Unassembled WGS sequence"/>
</dbReference>
<protein>
    <recommendedName>
        <fullName evidence="4">Sugar ABC transporter permease</fullName>
    </recommendedName>
</protein>
<dbReference type="RefSeq" id="WP_377936708.1">
    <property type="nucleotide sequence ID" value="NZ_JBHUEA010000043.1"/>
</dbReference>